<dbReference type="Proteomes" id="UP000037088">
    <property type="component" value="Unassembled WGS sequence"/>
</dbReference>
<dbReference type="RefSeq" id="WP_052901636.1">
    <property type="nucleotide sequence ID" value="NZ_JRXE01000028.1"/>
</dbReference>
<keyword evidence="2" id="KW-1185">Reference proteome</keyword>
<reference evidence="1 2" key="1">
    <citation type="journal article" date="2015" name="Int. J. Syst. Evol. Microbiol.">
        <title>Erwinia iniecta sp. nov., isolated from Russian wheat aphids (Diuraphis noxia).</title>
        <authorList>
            <person name="Campillo T."/>
            <person name="Luna E."/>
            <person name="Portier P."/>
            <person name="Fischer-Le Saux M."/>
            <person name="Lapitan N."/>
            <person name="Tisserat N.A."/>
            <person name="Leach J.E."/>
        </authorList>
    </citation>
    <scope>NUCLEOTIDE SEQUENCE [LARGE SCALE GENOMIC DNA]</scope>
    <source>
        <strain evidence="1 2">B120</strain>
    </source>
</reference>
<proteinExistence type="predicted"/>
<dbReference type="AlphaFoldDB" id="A0A0L7SYF2"/>
<comment type="caution">
    <text evidence="1">The sequence shown here is derived from an EMBL/GenBank/DDBJ whole genome shotgun (WGS) entry which is preliminary data.</text>
</comment>
<organism evidence="1 2">
    <name type="scientific">Winslowiella iniecta</name>
    <dbReference type="NCBI Taxonomy" id="1560201"/>
    <lineage>
        <taxon>Bacteria</taxon>
        <taxon>Pseudomonadati</taxon>
        <taxon>Pseudomonadota</taxon>
        <taxon>Gammaproteobacteria</taxon>
        <taxon>Enterobacterales</taxon>
        <taxon>Erwiniaceae</taxon>
        <taxon>Winslowiella</taxon>
    </lineage>
</organism>
<evidence type="ECO:0000313" key="1">
    <source>
        <dbReference type="EMBL" id="KOC88095.1"/>
    </source>
</evidence>
<name>A0A0L7SYF2_9GAMM</name>
<sequence>MAENQRQAVKGARELLTVSSKLDAVVDGHVLAAGTVLRLECGKSAIELTAAGKINLVGTGFNIFVEGDGLITTSGGALTLNTEGGIPATSAPGDRHRALILQAV</sequence>
<protein>
    <submittedName>
        <fullName evidence="1">Uncharacterized protein</fullName>
    </submittedName>
</protein>
<dbReference type="PATRIC" id="fig|1560201.3.peg.3791"/>
<accession>A0A0L7SYF2</accession>
<dbReference type="EMBL" id="JRXE01000028">
    <property type="protein sequence ID" value="KOC88095.1"/>
    <property type="molecule type" value="Genomic_DNA"/>
</dbReference>
<gene>
    <name evidence="1" type="ORF">NG42_17905</name>
</gene>
<evidence type="ECO:0000313" key="2">
    <source>
        <dbReference type="Proteomes" id="UP000037088"/>
    </source>
</evidence>